<proteinExistence type="predicted"/>
<dbReference type="EMBL" id="CP001684">
    <property type="protein sequence ID" value="ACV22499.1"/>
    <property type="molecule type" value="Genomic_DNA"/>
</dbReference>
<protein>
    <submittedName>
        <fullName evidence="1">Uncharacterized protein</fullName>
    </submittedName>
</protein>
<dbReference type="RefSeq" id="WP_012798601.1">
    <property type="nucleotide sequence ID" value="NC_013165.1"/>
</dbReference>
<evidence type="ECO:0000313" key="1">
    <source>
        <dbReference type="EMBL" id="ACV22499.1"/>
    </source>
</evidence>
<dbReference type="HOGENOM" id="CLU_172526_0_0_11"/>
<reference evidence="1 2" key="1">
    <citation type="journal article" date="2009" name="Stand. Genomic Sci.">
        <title>Complete genome sequence of Slackia heliotrinireducens type strain (RHS 1).</title>
        <authorList>
            <person name="Pukall R."/>
            <person name="Lapidus A."/>
            <person name="Nolan M."/>
            <person name="Copeland A."/>
            <person name="Glavina Del Rio T."/>
            <person name="Lucas S."/>
            <person name="Chen F."/>
            <person name="Tice H."/>
            <person name="Cheng J.F."/>
            <person name="Chertkov O."/>
            <person name="Bruce D."/>
            <person name="Goodwin L."/>
            <person name="Kuske C."/>
            <person name="Brettin T."/>
            <person name="Detter J.C."/>
            <person name="Han C."/>
            <person name="Pitluck S."/>
            <person name="Pati A."/>
            <person name="Mavrommatis K."/>
            <person name="Ivanova N."/>
            <person name="Ovchinnikova G."/>
            <person name="Chen A."/>
            <person name="Palaniappan K."/>
            <person name="Schneider S."/>
            <person name="Rohde M."/>
            <person name="Chain P."/>
            <person name="D'haeseleer P."/>
            <person name="Goker M."/>
            <person name="Bristow J."/>
            <person name="Eisen J.A."/>
            <person name="Markowitz V."/>
            <person name="Kyrpides N.C."/>
            <person name="Klenk H.P."/>
            <person name="Hugenholtz P."/>
        </authorList>
    </citation>
    <scope>NUCLEOTIDE SEQUENCE [LARGE SCALE GENOMIC DNA]</scope>
    <source>
        <strain evidence="2">ATCC 29202 / DSM 20476 / NCTC 11029 / RHS 1</strain>
    </source>
</reference>
<organism evidence="1 2">
    <name type="scientific">Slackia heliotrinireducens (strain ATCC 29202 / DSM 20476 / NCTC 11029 / RHS 1)</name>
    <name type="common">Peptococcus heliotrinreducens</name>
    <dbReference type="NCBI Taxonomy" id="471855"/>
    <lineage>
        <taxon>Bacteria</taxon>
        <taxon>Bacillati</taxon>
        <taxon>Actinomycetota</taxon>
        <taxon>Coriobacteriia</taxon>
        <taxon>Eggerthellales</taxon>
        <taxon>Eggerthellaceae</taxon>
        <taxon>Slackia</taxon>
    </lineage>
</organism>
<evidence type="ECO:0000313" key="2">
    <source>
        <dbReference type="Proteomes" id="UP000002026"/>
    </source>
</evidence>
<dbReference type="Proteomes" id="UP000002026">
    <property type="component" value="Chromosome"/>
</dbReference>
<dbReference type="STRING" id="471855.Shel_14790"/>
<dbReference type="KEGG" id="shi:Shel_14790"/>
<name>C7N6G4_SLAHD</name>
<sequence>MALLERSEAYGQLQIVVDHLYKNAEEVRRIDVIIAAESFDIHPDLLAVVERLPPGVYTRIMLVTQLNSTIAGHGWGYVYGTVE</sequence>
<gene>
    <name evidence="1" type="ordered locus">Shel_14790</name>
</gene>
<dbReference type="AlphaFoldDB" id="C7N6G4"/>
<accession>C7N6G4</accession>
<keyword evidence="2" id="KW-1185">Reference proteome</keyword>
<dbReference type="eggNOG" id="ENOG502ZCTN">
    <property type="taxonomic scope" value="Bacteria"/>
</dbReference>